<organism evidence="2 3">
    <name type="scientific">Pseudovibrio japonicus</name>
    <dbReference type="NCBI Taxonomy" id="366534"/>
    <lineage>
        <taxon>Bacteria</taxon>
        <taxon>Pseudomonadati</taxon>
        <taxon>Pseudomonadota</taxon>
        <taxon>Alphaproteobacteria</taxon>
        <taxon>Hyphomicrobiales</taxon>
        <taxon>Stappiaceae</taxon>
        <taxon>Pseudovibrio</taxon>
    </lineage>
</organism>
<gene>
    <name evidence="2" type="ORF">GCM10007094_30160</name>
</gene>
<comment type="caution">
    <text evidence="2">The sequence shown here is derived from an EMBL/GenBank/DDBJ whole genome shotgun (WGS) entry which is preliminary data.</text>
</comment>
<evidence type="ECO:0008006" key="4">
    <source>
        <dbReference type="Google" id="ProtNLM"/>
    </source>
</evidence>
<feature type="chain" id="PRO_5045551596" description="Lipoprotein" evidence="1">
    <location>
        <begin position="20"/>
        <end position="212"/>
    </location>
</feature>
<evidence type="ECO:0000313" key="3">
    <source>
        <dbReference type="Proteomes" id="UP000637980"/>
    </source>
</evidence>
<dbReference type="EMBL" id="BMXE01000005">
    <property type="protein sequence ID" value="GHB38658.1"/>
    <property type="molecule type" value="Genomic_DNA"/>
</dbReference>
<protein>
    <recommendedName>
        <fullName evidence="4">Lipoprotein</fullName>
    </recommendedName>
</protein>
<proteinExistence type="predicted"/>
<dbReference type="Proteomes" id="UP000637980">
    <property type="component" value="Unassembled WGS sequence"/>
</dbReference>
<dbReference type="RefSeq" id="WP_189437622.1">
    <property type="nucleotide sequence ID" value="NZ_BMXE01000005.1"/>
</dbReference>
<feature type="signal peptide" evidence="1">
    <location>
        <begin position="1"/>
        <end position="19"/>
    </location>
</feature>
<evidence type="ECO:0000256" key="1">
    <source>
        <dbReference type="SAM" id="SignalP"/>
    </source>
</evidence>
<reference evidence="3" key="1">
    <citation type="journal article" date="2019" name="Int. J. Syst. Evol. Microbiol.">
        <title>The Global Catalogue of Microorganisms (GCM) 10K type strain sequencing project: providing services to taxonomists for standard genome sequencing and annotation.</title>
        <authorList>
            <consortium name="The Broad Institute Genomics Platform"/>
            <consortium name="The Broad Institute Genome Sequencing Center for Infectious Disease"/>
            <person name="Wu L."/>
            <person name="Ma J."/>
        </authorList>
    </citation>
    <scope>NUCLEOTIDE SEQUENCE [LARGE SCALE GENOMIC DNA]</scope>
    <source>
        <strain evidence="3">KCTC 12861</strain>
    </source>
</reference>
<evidence type="ECO:0000313" key="2">
    <source>
        <dbReference type="EMBL" id="GHB38658.1"/>
    </source>
</evidence>
<name>A0ABQ3EGV9_9HYPH</name>
<sequence length="212" mass="23802">MRKWLVMLAVALFVSSCGAHKPIIFQSTLDKFPIDATKNYLVWPYDSVGGDMAAVFCRVQASGVFQDCRHEDKNDINRLNFKVFDGLLGSYRTIFKNNDEYFLISYAEATRTGEYAFVHGESEIAQPRRILRFGNSTFVGDFKPGAVTVIPYGWENRRSAAGIKRTVEAGLRQAFGPRADVLTVEVARKVPINCTVKNLGFLKGTDTRCELK</sequence>
<accession>A0ABQ3EGV9</accession>
<keyword evidence="1" id="KW-0732">Signal</keyword>
<keyword evidence="3" id="KW-1185">Reference proteome</keyword>
<dbReference type="PROSITE" id="PS51257">
    <property type="entry name" value="PROKAR_LIPOPROTEIN"/>
    <property type="match status" value="1"/>
</dbReference>